<evidence type="ECO:0000256" key="6">
    <source>
        <dbReference type="SAM" id="Phobius"/>
    </source>
</evidence>
<keyword evidence="5 6" id="KW-0472">Membrane</keyword>
<dbReference type="PANTHER" id="PTHR11562">
    <property type="entry name" value="CATION EFFLUX PROTEIN/ ZINC TRANSPORTER"/>
    <property type="match status" value="1"/>
</dbReference>
<keyword evidence="9" id="KW-1185">Reference proteome</keyword>
<dbReference type="PANTHER" id="PTHR11562:SF17">
    <property type="entry name" value="RE54080P-RELATED"/>
    <property type="match status" value="1"/>
</dbReference>
<evidence type="ECO:0000256" key="3">
    <source>
        <dbReference type="ARBA" id="ARBA00022906"/>
    </source>
</evidence>
<protein>
    <recommendedName>
        <fullName evidence="7">Cation efflux protein transmembrane domain-containing protein</fullName>
    </recommendedName>
</protein>
<evidence type="ECO:0000256" key="1">
    <source>
        <dbReference type="ARBA" id="ARBA00004141"/>
    </source>
</evidence>
<dbReference type="EMBL" id="JAGTXO010000008">
    <property type="protein sequence ID" value="KAG8466197.1"/>
    <property type="molecule type" value="Genomic_DNA"/>
</dbReference>
<gene>
    <name evidence="8" type="ORF">KFE25_001953</name>
</gene>
<comment type="subcellular location">
    <subcellularLocation>
        <location evidence="1">Membrane</location>
        <topology evidence="1">Multi-pass membrane protein</topology>
    </subcellularLocation>
</comment>
<dbReference type="OMA" id="ECILILM"/>
<dbReference type="GO" id="GO:0005385">
    <property type="term" value="F:zinc ion transmembrane transporter activity"/>
    <property type="evidence" value="ECO:0007669"/>
    <property type="project" value="TreeGrafter"/>
</dbReference>
<dbReference type="AlphaFoldDB" id="A0A8J5XKR4"/>
<keyword evidence="4 6" id="KW-1133">Transmembrane helix</keyword>
<evidence type="ECO:0000259" key="7">
    <source>
        <dbReference type="Pfam" id="PF01545"/>
    </source>
</evidence>
<name>A0A8J5XKR4_DIALT</name>
<feature type="transmembrane region" description="Helical" evidence="6">
    <location>
        <begin position="30"/>
        <end position="55"/>
    </location>
</feature>
<dbReference type="NCBIfam" id="TIGR01297">
    <property type="entry name" value="CDF"/>
    <property type="match status" value="1"/>
</dbReference>
<dbReference type="Gene3D" id="1.20.1510.10">
    <property type="entry name" value="Cation efflux protein transmembrane domain"/>
    <property type="match status" value="1"/>
</dbReference>
<evidence type="ECO:0000256" key="4">
    <source>
        <dbReference type="ARBA" id="ARBA00022989"/>
    </source>
</evidence>
<keyword evidence="2 6" id="KW-0812">Transmembrane</keyword>
<dbReference type="Proteomes" id="UP000751190">
    <property type="component" value="Unassembled WGS sequence"/>
</dbReference>
<feature type="transmembrane region" description="Helical" evidence="6">
    <location>
        <begin position="297"/>
        <end position="319"/>
    </location>
</feature>
<feature type="transmembrane region" description="Helical" evidence="6">
    <location>
        <begin position="126"/>
        <end position="149"/>
    </location>
</feature>
<keyword evidence="3" id="KW-0862">Zinc</keyword>
<keyword evidence="3" id="KW-0864">Zinc transport</keyword>
<dbReference type="OrthoDB" id="9944568at2759"/>
<proteinExistence type="predicted"/>
<dbReference type="Pfam" id="PF01545">
    <property type="entry name" value="Cation_efflux"/>
    <property type="match status" value="1"/>
</dbReference>
<feature type="domain" description="Cation efflux protein transmembrane" evidence="7">
    <location>
        <begin position="29"/>
        <end position="329"/>
    </location>
</feature>
<evidence type="ECO:0000313" key="9">
    <source>
        <dbReference type="Proteomes" id="UP000751190"/>
    </source>
</evidence>
<keyword evidence="3" id="KW-0406">Ion transport</keyword>
<comment type="caution">
    <text evidence="8">The sequence shown here is derived from an EMBL/GenBank/DDBJ whole genome shotgun (WGS) entry which is preliminary data.</text>
</comment>
<keyword evidence="3" id="KW-0813">Transport</keyword>
<dbReference type="InterPro" id="IPR002524">
    <property type="entry name" value="Cation_efflux"/>
</dbReference>
<dbReference type="InterPro" id="IPR027469">
    <property type="entry name" value="Cation_efflux_TMD_sf"/>
</dbReference>
<feature type="transmembrane region" description="Helical" evidence="6">
    <location>
        <begin position="61"/>
        <end position="83"/>
    </location>
</feature>
<dbReference type="InterPro" id="IPR058533">
    <property type="entry name" value="Cation_efflux_TM"/>
</dbReference>
<dbReference type="GO" id="GO:0005886">
    <property type="term" value="C:plasma membrane"/>
    <property type="evidence" value="ECO:0007669"/>
    <property type="project" value="TreeGrafter"/>
</dbReference>
<evidence type="ECO:0000313" key="8">
    <source>
        <dbReference type="EMBL" id="KAG8466197.1"/>
    </source>
</evidence>
<dbReference type="InterPro" id="IPR050681">
    <property type="entry name" value="CDF/SLC30A"/>
</dbReference>
<sequence length="450" mass="46655">MAAARIVEPGTRLMGAHAMEVESSRRKLQLAVGLATVFTVGQFIGGFLSGSLAILADSVHMLSDVAGFVVALVALSLSARPASSRFTFGMHRAEVLGALLSLSLIWFITGVLVLEALERFHQPRAINGVAMLATASVGIVLNLVLLCVLGEHHAFAHHGGHRCDGHTPRAGRGASRLVAHDALELGIDPRSGDFAQECRSDDFAQECGIGRTPGHGLGRASTPNRAHARCGVQGGCGATQHAAGATAPGVDRQTSVALRAALAHAMGDLLQSIGVLLAALLIYLLGDRWLDPNGLSYWLRVDPLSTLCFAVLVLASTWSTARDCVLVLMCAVPAGIDANAVHKQLRAIDGVEGVHELHMFALAPNVSSLTAHLRVACARGARTAAELRAADERVLAEAAAVARSFGVVHVAFQLEAEGGHCTSDGADLRAGSAANAASSPLALDAQAAAL</sequence>
<accession>A0A8J5XKR4</accession>
<evidence type="ECO:0000256" key="2">
    <source>
        <dbReference type="ARBA" id="ARBA00022692"/>
    </source>
</evidence>
<evidence type="ECO:0000256" key="5">
    <source>
        <dbReference type="ARBA" id="ARBA00023136"/>
    </source>
</evidence>
<dbReference type="SUPFAM" id="SSF161111">
    <property type="entry name" value="Cation efflux protein transmembrane domain-like"/>
    <property type="match status" value="1"/>
</dbReference>
<organism evidence="8 9">
    <name type="scientific">Diacronema lutheri</name>
    <name type="common">Unicellular marine alga</name>
    <name type="synonym">Monochrysis lutheri</name>
    <dbReference type="NCBI Taxonomy" id="2081491"/>
    <lineage>
        <taxon>Eukaryota</taxon>
        <taxon>Haptista</taxon>
        <taxon>Haptophyta</taxon>
        <taxon>Pavlovophyceae</taxon>
        <taxon>Pavlovales</taxon>
        <taxon>Pavlovaceae</taxon>
        <taxon>Diacronema</taxon>
    </lineage>
</organism>
<reference evidence="8" key="1">
    <citation type="submission" date="2021-05" db="EMBL/GenBank/DDBJ databases">
        <title>The genome of the haptophyte Pavlova lutheri (Diacronema luteri, Pavlovales) - a model for lipid biosynthesis in eukaryotic algae.</title>
        <authorList>
            <person name="Hulatt C.J."/>
            <person name="Posewitz M.C."/>
        </authorList>
    </citation>
    <scope>NUCLEOTIDE SEQUENCE</scope>
    <source>
        <strain evidence="8">NIVA-4/92</strain>
    </source>
</reference>
<feature type="transmembrane region" description="Helical" evidence="6">
    <location>
        <begin position="95"/>
        <end position="114"/>
    </location>
</feature>
<feature type="transmembrane region" description="Helical" evidence="6">
    <location>
        <begin position="261"/>
        <end position="285"/>
    </location>
</feature>